<dbReference type="GO" id="GO:0046872">
    <property type="term" value="F:metal ion binding"/>
    <property type="evidence" value="ECO:0007669"/>
    <property type="project" value="UniProtKB-KW"/>
</dbReference>
<dbReference type="InterPro" id="IPR014349">
    <property type="entry name" value="Rieske_Fe-S_prot"/>
</dbReference>
<dbReference type="Proteomes" id="UP000334019">
    <property type="component" value="Chromosome"/>
</dbReference>
<protein>
    <recommendedName>
        <fullName evidence="2">Cytochrome bc1 complex Rieske iron-sulfur subunit</fullName>
    </recommendedName>
    <alternativeName>
        <fullName evidence="8">Cytochrome bc1 reductase complex subunit QcrA</fullName>
    </alternativeName>
</protein>
<proteinExistence type="predicted"/>
<evidence type="ECO:0000256" key="2">
    <source>
        <dbReference type="ARBA" id="ARBA00015816"/>
    </source>
</evidence>
<dbReference type="Pfam" id="PF00355">
    <property type="entry name" value="Rieske"/>
    <property type="match status" value="1"/>
</dbReference>
<keyword evidence="3" id="KW-0001">2Fe-2S</keyword>
<reference evidence="12 13" key="1">
    <citation type="submission" date="2019-11" db="EMBL/GenBank/DDBJ databases">
        <authorList>
            <person name="He Y."/>
        </authorList>
    </citation>
    <scope>NUCLEOTIDE SEQUENCE [LARGE SCALE GENOMIC DNA]</scope>
    <source>
        <strain evidence="12 13">SCSIO 58843</strain>
    </source>
</reference>
<keyword evidence="4" id="KW-0479">Metal-binding</keyword>
<dbReference type="AlphaFoldDB" id="A0A5Q2RQI9"/>
<keyword evidence="13" id="KW-1185">Reference proteome</keyword>
<keyword evidence="7" id="KW-1015">Disulfide bond</keyword>
<dbReference type="PRINTS" id="PR00162">
    <property type="entry name" value="RIESKE"/>
</dbReference>
<evidence type="ECO:0000256" key="3">
    <source>
        <dbReference type="ARBA" id="ARBA00022714"/>
    </source>
</evidence>
<dbReference type="InterPro" id="IPR036922">
    <property type="entry name" value="Rieske_2Fe-2S_sf"/>
</dbReference>
<keyword evidence="10" id="KW-0812">Transmembrane</keyword>
<sequence length="175" mass="19099">MSYRETDTDPPADPVWRQDFPVTAAGEDEVTRREFVRYLVLASGGFALGNVGVAIWSSMREVAPGEPRPIVALDQLPENSAHIFEFPTSADPAILLHLPGGELRAFSQKCTHLGCVVYYEPEAVELECPCHEGFFEATTGEVISGPPQRPLGQIEIEVRDGVVWAVRNLGEAGHA</sequence>
<dbReference type="InterPro" id="IPR005805">
    <property type="entry name" value="Rieske_Fe-S_prot_C"/>
</dbReference>
<feature type="transmembrane region" description="Helical" evidence="10">
    <location>
        <begin position="35"/>
        <end position="56"/>
    </location>
</feature>
<keyword evidence="5" id="KW-0408">Iron</keyword>
<evidence type="ECO:0000256" key="8">
    <source>
        <dbReference type="ARBA" id="ARBA00029586"/>
    </source>
</evidence>
<evidence type="ECO:0000256" key="10">
    <source>
        <dbReference type="SAM" id="Phobius"/>
    </source>
</evidence>
<evidence type="ECO:0000256" key="5">
    <source>
        <dbReference type="ARBA" id="ARBA00023004"/>
    </source>
</evidence>
<dbReference type="GO" id="GO:0051537">
    <property type="term" value="F:2 iron, 2 sulfur cluster binding"/>
    <property type="evidence" value="ECO:0007669"/>
    <property type="project" value="UniProtKB-KW"/>
</dbReference>
<organism evidence="12 13">
    <name type="scientific">Actinomarinicola tropica</name>
    <dbReference type="NCBI Taxonomy" id="2789776"/>
    <lineage>
        <taxon>Bacteria</taxon>
        <taxon>Bacillati</taxon>
        <taxon>Actinomycetota</taxon>
        <taxon>Acidimicrobiia</taxon>
        <taxon>Acidimicrobiales</taxon>
        <taxon>Iamiaceae</taxon>
        <taxon>Actinomarinicola</taxon>
    </lineage>
</organism>
<dbReference type="InterPro" id="IPR017941">
    <property type="entry name" value="Rieske_2Fe-2S"/>
</dbReference>
<dbReference type="CDD" id="cd03467">
    <property type="entry name" value="Rieske"/>
    <property type="match status" value="1"/>
</dbReference>
<gene>
    <name evidence="12" type="ORF">GH723_17275</name>
</gene>
<keyword evidence="10" id="KW-0472">Membrane</keyword>
<dbReference type="RefSeq" id="WP_153760810.1">
    <property type="nucleotide sequence ID" value="NZ_CP045851.1"/>
</dbReference>
<dbReference type="KEGG" id="atq:GH723_17275"/>
<feature type="domain" description="Rieske" evidence="11">
    <location>
        <begin position="68"/>
        <end position="165"/>
    </location>
</feature>
<dbReference type="GO" id="GO:0016705">
    <property type="term" value="F:oxidoreductase activity, acting on paired donors, with incorporation or reduction of molecular oxygen"/>
    <property type="evidence" value="ECO:0007669"/>
    <property type="project" value="UniProtKB-ARBA"/>
</dbReference>
<accession>A0A5Q2RQI9</accession>
<evidence type="ECO:0000313" key="12">
    <source>
        <dbReference type="EMBL" id="QGG96706.1"/>
    </source>
</evidence>
<evidence type="ECO:0000256" key="1">
    <source>
        <dbReference type="ARBA" id="ARBA00002494"/>
    </source>
</evidence>
<keyword evidence="10" id="KW-1133">Transmembrane helix</keyword>
<evidence type="ECO:0000256" key="9">
    <source>
        <dbReference type="ARBA" id="ARBA00034078"/>
    </source>
</evidence>
<dbReference type="Gene3D" id="2.102.10.10">
    <property type="entry name" value="Rieske [2Fe-2S] iron-sulphur domain"/>
    <property type="match status" value="1"/>
</dbReference>
<dbReference type="PROSITE" id="PS51296">
    <property type="entry name" value="RIESKE"/>
    <property type="match status" value="1"/>
</dbReference>
<comment type="cofactor">
    <cofactor evidence="9">
        <name>[2Fe-2S] cluster</name>
        <dbReference type="ChEBI" id="CHEBI:190135"/>
    </cofactor>
</comment>
<evidence type="ECO:0000256" key="4">
    <source>
        <dbReference type="ARBA" id="ARBA00022723"/>
    </source>
</evidence>
<name>A0A5Q2RQI9_9ACTN</name>
<dbReference type="SUPFAM" id="SSF50022">
    <property type="entry name" value="ISP domain"/>
    <property type="match status" value="1"/>
</dbReference>
<keyword evidence="6" id="KW-0411">Iron-sulfur</keyword>
<evidence type="ECO:0000259" key="11">
    <source>
        <dbReference type="PROSITE" id="PS51296"/>
    </source>
</evidence>
<evidence type="ECO:0000256" key="7">
    <source>
        <dbReference type="ARBA" id="ARBA00023157"/>
    </source>
</evidence>
<dbReference type="GO" id="GO:0016020">
    <property type="term" value="C:membrane"/>
    <property type="evidence" value="ECO:0007669"/>
    <property type="project" value="InterPro"/>
</dbReference>
<evidence type="ECO:0000313" key="13">
    <source>
        <dbReference type="Proteomes" id="UP000334019"/>
    </source>
</evidence>
<dbReference type="EMBL" id="CP045851">
    <property type="protein sequence ID" value="QGG96706.1"/>
    <property type="molecule type" value="Genomic_DNA"/>
</dbReference>
<dbReference type="PANTHER" id="PTHR10134">
    <property type="entry name" value="CYTOCHROME B-C1 COMPLEX SUBUNIT RIESKE, MITOCHONDRIAL"/>
    <property type="match status" value="1"/>
</dbReference>
<comment type="function">
    <text evidence="1">Iron-sulfur subunit of the cytochrome bc1 complex, an essential component of the respiratory electron transport chain required for ATP synthesis. The bc1 complex catalyzes the oxidation of menaquinol and the reduction of cytochrome c in the respiratory chain. The bc1 complex operates through a Q-cycle mechanism that couples electron transfer to generation of the proton gradient that drives ATP synthesis.</text>
</comment>
<dbReference type="GO" id="GO:0004497">
    <property type="term" value="F:monooxygenase activity"/>
    <property type="evidence" value="ECO:0007669"/>
    <property type="project" value="UniProtKB-ARBA"/>
</dbReference>
<evidence type="ECO:0000256" key="6">
    <source>
        <dbReference type="ARBA" id="ARBA00023014"/>
    </source>
</evidence>